<feature type="non-terminal residue" evidence="1">
    <location>
        <position position="1"/>
    </location>
</feature>
<comment type="caution">
    <text evidence="1">The sequence shown here is derived from an EMBL/GenBank/DDBJ whole genome shotgun (WGS) entry which is preliminary data.</text>
</comment>
<dbReference type="EMBL" id="JADDUM010000327">
    <property type="protein sequence ID" value="MBE8594752.1"/>
    <property type="molecule type" value="Genomic_DNA"/>
</dbReference>
<gene>
    <name evidence="1" type="ORF">IQK56_29765</name>
</gene>
<keyword evidence="2" id="KW-1185">Reference proteome</keyword>
<organism evidence="1 2">
    <name type="scientific">Pseudomonas cyclaminis</name>
    <dbReference type="NCBI Taxonomy" id="2781239"/>
    <lineage>
        <taxon>Bacteria</taxon>
        <taxon>Pseudomonadati</taxon>
        <taxon>Pseudomonadota</taxon>
        <taxon>Gammaproteobacteria</taxon>
        <taxon>Pseudomonadales</taxon>
        <taxon>Pseudomonadaceae</taxon>
        <taxon>Pseudomonas</taxon>
    </lineage>
</organism>
<protein>
    <submittedName>
        <fullName evidence="1">Catechol 1,2-dioxygenase</fullName>
    </submittedName>
</protein>
<accession>A0ABR9T0Q3</accession>
<proteinExistence type="predicted"/>
<evidence type="ECO:0000313" key="1">
    <source>
        <dbReference type="EMBL" id="MBE8594752.1"/>
    </source>
</evidence>
<name>A0ABR9T0Q3_9PSED</name>
<evidence type="ECO:0000313" key="2">
    <source>
        <dbReference type="Proteomes" id="UP000613075"/>
    </source>
</evidence>
<dbReference type="Proteomes" id="UP000613075">
    <property type="component" value="Unassembled WGS sequence"/>
</dbReference>
<sequence>AREFGVQGRFAQIDFDFELQTADVPLEQQRMQRVRALED</sequence>
<reference evidence="1 2" key="1">
    <citation type="submission" date="2020-10" db="EMBL/GenBank/DDBJ databases">
        <title>The draft genomes of Cyclamen pathogen Pseudomonas sp.</title>
        <authorList>
            <person name="Fujikawa T."/>
            <person name="Sawada H."/>
        </authorList>
    </citation>
    <scope>NUCLEOTIDE SEQUENCE [LARGE SCALE GENOMIC DNA]</scope>
    <source>
        <strain evidence="1 2">MAFF 301449</strain>
    </source>
</reference>